<keyword evidence="9" id="KW-0670">Pyruvate</keyword>
<evidence type="ECO:0000256" key="1">
    <source>
        <dbReference type="ARBA" id="ARBA00001928"/>
    </source>
</evidence>
<keyword evidence="4" id="KW-0745">Spermidine biosynthesis</keyword>
<reference evidence="10" key="1">
    <citation type="submission" date="2020-01" db="EMBL/GenBank/DDBJ databases">
        <authorList>
            <person name="Chen W.-M."/>
        </authorList>
    </citation>
    <scope>NUCLEOTIDE SEQUENCE</scope>
    <source>
        <strain evidence="10">CYK-10</strain>
    </source>
</reference>
<dbReference type="Proteomes" id="UP001193501">
    <property type="component" value="Unassembled WGS sequence"/>
</dbReference>
<evidence type="ECO:0000313" key="11">
    <source>
        <dbReference type="Proteomes" id="UP001193501"/>
    </source>
</evidence>
<keyword evidence="7" id="KW-0456">Lyase</keyword>
<keyword evidence="3" id="KW-0068">Autocatalytic cleavage</keyword>
<accession>A0AAE4YBB4</accession>
<comment type="cofactor">
    <cofactor evidence="1">
        <name>pyruvate</name>
        <dbReference type="ChEBI" id="CHEBI:15361"/>
    </cofactor>
</comment>
<sequence>MTLTHAPRAPGTMPFGVHLMIDGYAAKGAPMTEPLALRRLLETLPAEMGMHAICTPVVVEVGPNCKKDPGGLSGFVMIAESHISFHTFPGRGFVTIDLYTCQNDLDTRAVTARLMAAFGLMDADIHVQERGLRYPAEDLALA</sequence>
<dbReference type="GO" id="GO:0005829">
    <property type="term" value="C:cytosol"/>
    <property type="evidence" value="ECO:0007669"/>
    <property type="project" value="TreeGrafter"/>
</dbReference>
<evidence type="ECO:0000256" key="2">
    <source>
        <dbReference type="ARBA" id="ARBA00022793"/>
    </source>
</evidence>
<dbReference type="Gene3D" id="3.60.90.10">
    <property type="entry name" value="S-adenosylmethionine decarboxylase"/>
    <property type="match status" value="1"/>
</dbReference>
<keyword evidence="6" id="KW-0865">Zymogen</keyword>
<gene>
    <name evidence="10" type="ORF">GV832_14470</name>
</gene>
<name>A0AAE4YBB4_9RHOB</name>
<dbReference type="InterPro" id="IPR016067">
    <property type="entry name" value="S-AdoMet_deCO2ase_core"/>
</dbReference>
<keyword evidence="2" id="KW-0210">Decarboxylase</keyword>
<evidence type="ECO:0000313" key="10">
    <source>
        <dbReference type="EMBL" id="NBZ88794.1"/>
    </source>
</evidence>
<comment type="caution">
    <text evidence="10">The sequence shown here is derived from an EMBL/GenBank/DDBJ whole genome shotgun (WGS) entry which is preliminary data.</text>
</comment>
<evidence type="ECO:0000256" key="7">
    <source>
        <dbReference type="ARBA" id="ARBA00023239"/>
    </source>
</evidence>
<evidence type="ECO:0000256" key="6">
    <source>
        <dbReference type="ARBA" id="ARBA00023145"/>
    </source>
</evidence>
<keyword evidence="5" id="KW-0620">Polyamine biosynthesis</keyword>
<dbReference type="EMBL" id="JAABNR010000013">
    <property type="protein sequence ID" value="NBZ88794.1"/>
    <property type="molecule type" value="Genomic_DNA"/>
</dbReference>
<evidence type="ECO:0000256" key="8">
    <source>
        <dbReference type="ARBA" id="ARBA00023270"/>
    </source>
</evidence>
<dbReference type="RefSeq" id="WP_168775605.1">
    <property type="nucleotide sequence ID" value="NZ_JAABNR010000013.1"/>
</dbReference>
<dbReference type="InterPro" id="IPR003826">
    <property type="entry name" value="AdoMetDC_fam_prok"/>
</dbReference>
<dbReference type="Pfam" id="PF02675">
    <property type="entry name" value="AdoMet_dc"/>
    <property type="match status" value="1"/>
</dbReference>
<dbReference type="AlphaFoldDB" id="A0AAE4YBB4"/>
<evidence type="ECO:0000256" key="5">
    <source>
        <dbReference type="ARBA" id="ARBA00023115"/>
    </source>
</evidence>
<evidence type="ECO:0000256" key="4">
    <source>
        <dbReference type="ARBA" id="ARBA00023066"/>
    </source>
</evidence>
<evidence type="ECO:0000256" key="3">
    <source>
        <dbReference type="ARBA" id="ARBA00022813"/>
    </source>
</evidence>
<keyword evidence="11" id="KW-1185">Reference proteome</keyword>
<dbReference type="PANTHER" id="PTHR33866:SF2">
    <property type="entry name" value="S-ADENOSYLMETHIONINE DECARBOXYLASE PROENZYME"/>
    <property type="match status" value="1"/>
</dbReference>
<dbReference type="GO" id="GO:0008295">
    <property type="term" value="P:spermidine biosynthetic process"/>
    <property type="evidence" value="ECO:0007669"/>
    <property type="project" value="UniProtKB-KW"/>
</dbReference>
<organism evidence="10 11">
    <name type="scientific">Stagnihabitans tardus</name>
    <dbReference type="NCBI Taxonomy" id="2699202"/>
    <lineage>
        <taxon>Bacteria</taxon>
        <taxon>Pseudomonadati</taxon>
        <taxon>Pseudomonadota</taxon>
        <taxon>Alphaproteobacteria</taxon>
        <taxon>Rhodobacterales</taxon>
        <taxon>Paracoccaceae</taxon>
        <taxon>Stagnihabitans</taxon>
    </lineage>
</organism>
<protein>
    <submittedName>
        <fullName evidence="10">S-adenosylmethionine decarboxylase proenzyme</fullName>
    </submittedName>
</protein>
<dbReference type="GO" id="GO:0004014">
    <property type="term" value="F:adenosylmethionine decarboxylase activity"/>
    <property type="evidence" value="ECO:0007669"/>
    <property type="project" value="InterPro"/>
</dbReference>
<dbReference type="PANTHER" id="PTHR33866">
    <property type="entry name" value="S-ADENOSYLMETHIONINE DECARBOXYLASE PROENZYME"/>
    <property type="match status" value="1"/>
</dbReference>
<evidence type="ECO:0000256" key="9">
    <source>
        <dbReference type="ARBA" id="ARBA00023317"/>
    </source>
</evidence>
<keyword evidence="8" id="KW-0704">Schiff base</keyword>
<proteinExistence type="predicted"/>
<dbReference type="SUPFAM" id="SSF56276">
    <property type="entry name" value="S-adenosylmethionine decarboxylase"/>
    <property type="match status" value="1"/>
</dbReference>